<comment type="subcellular location">
    <subcellularLocation>
        <location evidence="1">Cell outer membrane</location>
        <topology evidence="1">Multi-pass membrane protein</topology>
    </subcellularLocation>
</comment>
<protein>
    <submittedName>
        <fullName evidence="2">Outer membrane usher protein papC</fullName>
    </submittedName>
</protein>
<dbReference type="GO" id="GO:0009297">
    <property type="term" value="P:pilus assembly"/>
    <property type="evidence" value="ECO:0007669"/>
    <property type="project" value="InterPro"/>
</dbReference>
<accession>A0A4U9VYV4</accession>
<proteinExistence type="inferred from homology"/>
<dbReference type="InterPro" id="IPR018030">
    <property type="entry name" value="Fimbrial_membr_usher_CS"/>
</dbReference>
<keyword evidence="1" id="KW-0998">Cell outer membrane</keyword>
<keyword evidence="1" id="KW-1029">Fimbrium biogenesis</keyword>
<dbReference type="Gene3D" id="2.60.40.3110">
    <property type="match status" value="1"/>
</dbReference>
<keyword evidence="1" id="KW-0812">Transmembrane</keyword>
<dbReference type="Pfam" id="PF00577">
    <property type="entry name" value="Usher"/>
    <property type="match status" value="1"/>
</dbReference>
<reference evidence="2" key="1">
    <citation type="submission" date="2019-05" db="EMBL/GenBank/DDBJ databases">
        <authorList>
            <consortium name="Pathogen Informatics"/>
        </authorList>
    </citation>
    <scope>NUCLEOTIDE SEQUENCE [LARGE SCALE GENOMIC DNA]</scope>
    <source>
        <strain evidence="2">NCTC12965</strain>
    </source>
</reference>
<dbReference type="GO" id="GO:0015473">
    <property type="term" value="F:fimbrial usher porin activity"/>
    <property type="evidence" value="ECO:0007669"/>
    <property type="project" value="InterPro"/>
</dbReference>
<dbReference type="GO" id="GO:0009279">
    <property type="term" value="C:cell outer membrane"/>
    <property type="evidence" value="ECO:0007669"/>
    <property type="project" value="UniProtKB-SubCell"/>
</dbReference>
<evidence type="ECO:0000256" key="1">
    <source>
        <dbReference type="RuleBase" id="RU003884"/>
    </source>
</evidence>
<keyword evidence="1" id="KW-0472">Membrane</keyword>
<comment type="similarity">
    <text evidence="1">Belongs to the fimbrial export usher family.</text>
</comment>
<gene>
    <name evidence="2" type="primary">papC_33</name>
    <name evidence="2" type="ORF">NCTC12965_06287</name>
</gene>
<dbReference type="EMBL" id="CABEEZ010000125">
    <property type="protein sequence ID" value="VTR52033.1"/>
    <property type="molecule type" value="Genomic_DNA"/>
</dbReference>
<organism evidence="2">
    <name type="scientific">Serratia fonticola</name>
    <dbReference type="NCBI Taxonomy" id="47917"/>
    <lineage>
        <taxon>Bacteria</taxon>
        <taxon>Pseudomonadati</taxon>
        <taxon>Pseudomonadota</taxon>
        <taxon>Gammaproteobacteria</taxon>
        <taxon>Enterobacterales</taxon>
        <taxon>Yersiniaceae</taxon>
        <taxon>Serratia</taxon>
    </lineage>
</organism>
<dbReference type="PANTHER" id="PTHR30451">
    <property type="entry name" value="OUTER MEMBRANE USHER PROTEIN"/>
    <property type="match status" value="1"/>
</dbReference>
<dbReference type="PROSITE" id="PS01151">
    <property type="entry name" value="FIMBRIAL_USHER"/>
    <property type="match status" value="1"/>
</dbReference>
<name>A0A4U9VYV4_SERFO</name>
<evidence type="ECO:0000313" key="2">
    <source>
        <dbReference type="EMBL" id="VTR52033.1"/>
    </source>
</evidence>
<sequence>MIIKTGSGQSSQRNFEWTQYTAYRAIARLRAKLTVGEDFLNSDIFDSFRYTGLSLVSDDAMLPPNLRGYAPEVSGVARTNARVVVSQQGRVLYESLVPAGPFRIQDLSNAVSGLMDVRIEEQDGSVQAFTISTASIPYLTRPGMVRYKLASGRPTDWRHRTQGPLFGSGEFLLGRQQWLVTVRRWRGGR</sequence>
<dbReference type="AlphaFoldDB" id="A0A4U9VYV4"/>
<keyword evidence="1" id="KW-0813">Transport</keyword>
<dbReference type="InterPro" id="IPR000015">
    <property type="entry name" value="Fimb_usher"/>
</dbReference>
<dbReference type="PANTHER" id="PTHR30451:SF10">
    <property type="entry name" value="OUTER MEMBRANE USHER PROTEIN YFCU-RELATED"/>
    <property type="match status" value="1"/>
</dbReference>